<dbReference type="InterPro" id="IPR002300">
    <property type="entry name" value="aa-tRNA-synth_Ia"/>
</dbReference>
<evidence type="ECO:0000259" key="12">
    <source>
        <dbReference type="Pfam" id="PF00133"/>
    </source>
</evidence>
<keyword evidence="17" id="KW-1185">Reference proteome</keyword>
<dbReference type="InterPro" id="IPR025709">
    <property type="entry name" value="Leu_tRNA-synth_edit"/>
</dbReference>
<keyword evidence="2 9" id="KW-0963">Cytoplasm</keyword>
<feature type="domain" description="Aminoacyl-tRNA synthetase class Ia" evidence="12">
    <location>
        <begin position="435"/>
        <end position="590"/>
    </location>
</feature>
<dbReference type="GO" id="GO:0004823">
    <property type="term" value="F:leucine-tRNA ligase activity"/>
    <property type="evidence" value="ECO:0007669"/>
    <property type="project" value="UniProtKB-EC"/>
</dbReference>
<dbReference type="RefSeq" id="WP_379983777.1">
    <property type="nucleotide sequence ID" value="NZ_JADIKD010000011.1"/>
</dbReference>
<dbReference type="Gene3D" id="2.20.28.290">
    <property type="match status" value="1"/>
</dbReference>
<dbReference type="Pfam" id="PF00133">
    <property type="entry name" value="tRNA-synt_1"/>
    <property type="match status" value="2"/>
</dbReference>
<feature type="domain" description="Aminoacyl-tRNA synthetase class Ia" evidence="12">
    <location>
        <begin position="637"/>
        <end position="677"/>
    </location>
</feature>
<dbReference type="Gene3D" id="3.10.20.590">
    <property type="match status" value="1"/>
</dbReference>
<comment type="catalytic activity">
    <reaction evidence="8 9">
        <text>tRNA(Leu) + L-leucine + ATP = L-leucyl-tRNA(Leu) + AMP + diphosphate</text>
        <dbReference type="Rhea" id="RHEA:11688"/>
        <dbReference type="Rhea" id="RHEA-COMP:9613"/>
        <dbReference type="Rhea" id="RHEA-COMP:9622"/>
        <dbReference type="ChEBI" id="CHEBI:30616"/>
        <dbReference type="ChEBI" id="CHEBI:33019"/>
        <dbReference type="ChEBI" id="CHEBI:57427"/>
        <dbReference type="ChEBI" id="CHEBI:78442"/>
        <dbReference type="ChEBI" id="CHEBI:78494"/>
        <dbReference type="ChEBI" id="CHEBI:456215"/>
        <dbReference type="EC" id="6.1.1.4"/>
    </reaction>
</comment>
<feature type="domain" description="Methionyl/Leucyl tRNA synthetase" evidence="14">
    <location>
        <begin position="52"/>
        <end position="184"/>
    </location>
</feature>
<evidence type="ECO:0000256" key="8">
    <source>
        <dbReference type="ARBA" id="ARBA00047469"/>
    </source>
</evidence>
<reference evidence="16 17" key="1">
    <citation type="submission" date="2020-10" db="EMBL/GenBank/DDBJ databases">
        <title>Phylogeny of dyella-like bacteria.</title>
        <authorList>
            <person name="Fu J."/>
        </authorList>
    </citation>
    <scope>NUCLEOTIDE SEQUENCE [LARGE SCALE GENOMIC DNA]</scope>
    <source>
        <strain evidence="16 17">BB4</strain>
    </source>
</reference>
<dbReference type="InterPro" id="IPR009080">
    <property type="entry name" value="tRNAsynth_Ia_anticodon-bd"/>
</dbReference>
<sequence>MQDIQEQGTNDQATEQAYQPQAVETAAQQYWRDHRAYEVKEDASRPKFYCLSMLPYPSGALHMGHVRNYTIGDVISRYQRMNGKNVLQPMGWDAFGLPAENAAIKNNTAPAKWTYKNIEHMRSQLQRMGFAYDWTREFATCRPEYYRWEQLMFTRLMKKGMAYRKNAVVNWDPVDHTVLANEQVIDGRGWRSGALVEKREIPQWFLKITDYAQELLDGLDTLPGWPDAVKTMQRNWIGRSEGLEIHFAVEGESEQLTVFTTRPDTLMGVTFVSIAGEHPLALKAAKDNAKLAAFLDELKHGGVSEAELETQEKRGMATGLFAIHPVSGEKVPVWVANFVLMGYGTGAVMAVPGHDERDFEFAHKYGLPIKQVIAAGDEAYDPAHWKDWYSDKTRADMRVVHSGDLDGKNYREAFDFLAAKLEASDQGLRRVNWRLRDWGVSRQRYWGCPIPVIYCPKCDAVPVPEDQLPVVLPEDVAFSGVQSPIKADPEWRKTTCPQCGGAAERETDTFDTFMESSWYYARYTSPGAQDQVDGRANYWLPVDQYIGGIEHAILHLLYFRFYHKLMRDAGLVKADEPATNLLCQGMVIAETFYRDNADGSKDWINPADVEIQRDEKARVIGAVLKSDGKPVQIGGTEKMSKSKNNGIDPQAMVEKFGADTVRLFSMFAAPPEQSLEWSEAGVEGMARFLRRFWREVTTHAAGPDHPVVDPSALDAGQKAMRRQLHETIQKVSDDFGRRHSFNTAIAALMELLNGLGKFNDSSDQGRAVRHEALEAMVLLLNPVVPHVSHTLWQVLGHAESVVEDQPWPQVDSAALVRDSLTLAVQVNGKLRATIEVAANASKEEAEKLALAQPNVVAFLEGQTVRKVIVVPGKIVNIVAG</sequence>
<proteinExistence type="inferred from homology"/>
<dbReference type="Gene3D" id="1.10.730.10">
    <property type="entry name" value="Isoleucyl-tRNA Synthetase, Domain 1"/>
    <property type="match status" value="1"/>
</dbReference>
<evidence type="ECO:0000256" key="1">
    <source>
        <dbReference type="ARBA" id="ARBA00005594"/>
    </source>
</evidence>
<comment type="similarity">
    <text evidence="1 9 10">Belongs to the class-I aminoacyl-tRNA synthetase family.</text>
</comment>
<evidence type="ECO:0000256" key="11">
    <source>
        <dbReference type="SAM" id="MobiDB-lite"/>
    </source>
</evidence>
<dbReference type="Proteomes" id="UP001620408">
    <property type="component" value="Unassembled WGS sequence"/>
</dbReference>
<dbReference type="CDD" id="cd00812">
    <property type="entry name" value="LeuRS_core"/>
    <property type="match status" value="1"/>
</dbReference>
<dbReference type="SUPFAM" id="SSF52374">
    <property type="entry name" value="Nucleotidylyl transferase"/>
    <property type="match status" value="1"/>
</dbReference>
<evidence type="ECO:0000256" key="9">
    <source>
        <dbReference type="HAMAP-Rule" id="MF_00049"/>
    </source>
</evidence>
<feature type="region of interest" description="Disordered" evidence="11">
    <location>
        <begin position="1"/>
        <end position="20"/>
    </location>
</feature>
<dbReference type="HAMAP" id="MF_00049_B">
    <property type="entry name" value="Leu_tRNA_synth_B"/>
    <property type="match status" value="1"/>
</dbReference>
<dbReference type="EC" id="6.1.1.4" evidence="9"/>
<evidence type="ECO:0000313" key="17">
    <source>
        <dbReference type="Proteomes" id="UP001620408"/>
    </source>
</evidence>
<keyword evidence="3 9" id="KW-0436">Ligase</keyword>
<dbReference type="InterPro" id="IPR009008">
    <property type="entry name" value="Val/Leu/Ile-tRNA-synth_edit"/>
</dbReference>
<feature type="short sequence motif" description="'HIGH' region" evidence="9">
    <location>
        <begin position="55"/>
        <end position="65"/>
    </location>
</feature>
<dbReference type="InterPro" id="IPR002302">
    <property type="entry name" value="Leu-tRNA-ligase"/>
</dbReference>
<dbReference type="CDD" id="cd07958">
    <property type="entry name" value="Anticodon_Ia_Leu_BEm"/>
    <property type="match status" value="1"/>
</dbReference>
<gene>
    <name evidence="9" type="primary">leuS</name>
    <name evidence="16" type="ORF">ISS97_12165</name>
</gene>
<dbReference type="NCBIfam" id="TIGR00396">
    <property type="entry name" value="leuS_bact"/>
    <property type="match status" value="1"/>
</dbReference>
<dbReference type="PANTHER" id="PTHR43740:SF2">
    <property type="entry name" value="LEUCINE--TRNA LIGASE, MITOCHONDRIAL"/>
    <property type="match status" value="1"/>
</dbReference>
<keyword evidence="6 9" id="KW-0648">Protein biosynthesis</keyword>
<dbReference type="SUPFAM" id="SSF50677">
    <property type="entry name" value="ValRS/IleRS/LeuRS editing domain"/>
    <property type="match status" value="1"/>
</dbReference>
<feature type="domain" description="Methionyl/Valyl/Leucyl/Isoleucyl-tRNA synthetase anticodon-binding" evidence="13">
    <location>
        <begin position="718"/>
        <end position="843"/>
    </location>
</feature>
<evidence type="ECO:0000256" key="3">
    <source>
        <dbReference type="ARBA" id="ARBA00022598"/>
    </source>
</evidence>
<evidence type="ECO:0000256" key="10">
    <source>
        <dbReference type="RuleBase" id="RU363035"/>
    </source>
</evidence>
<accession>A0ABW8K776</accession>
<comment type="caution">
    <text evidence="16">The sequence shown here is derived from an EMBL/GenBank/DDBJ whole genome shotgun (WGS) entry which is preliminary data.</text>
</comment>
<keyword evidence="4 9" id="KW-0547">Nucleotide-binding</keyword>
<keyword evidence="7 9" id="KW-0030">Aminoacyl-tRNA synthetase</keyword>
<evidence type="ECO:0000259" key="14">
    <source>
        <dbReference type="Pfam" id="PF09334"/>
    </source>
</evidence>
<comment type="subcellular location">
    <subcellularLocation>
        <location evidence="9">Cytoplasm</location>
    </subcellularLocation>
</comment>
<evidence type="ECO:0000259" key="15">
    <source>
        <dbReference type="Pfam" id="PF13603"/>
    </source>
</evidence>
<dbReference type="PRINTS" id="PR00985">
    <property type="entry name" value="TRNASYNTHLEU"/>
</dbReference>
<dbReference type="InterPro" id="IPR014729">
    <property type="entry name" value="Rossmann-like_a/b/a_fold"/>
</dbReference>
<dbReference type="InterPro" id="IPR001412">
    <property type="entry name" value="aa-tRNA-synth_I_CS"/>
</dbReference>
<keyword evidence="5 9" id="KW-0067">ATP-binding</keyword>
<protein>
    <recommendedName>
        <fullName evidence="9">Leucine--tRNA ligase</fullName>
        <ecNumber evidence="9">6.1.1.4</ecNumber>
    </recommendedName>
    <alternativeName>
        <fullName evidence="9">Leucyl-tRNA synthetase</fullName>
        <shortName evidence="9">LeuRS</shortName>
    </alternativeName>
</protein>
<dbReference type="Pfam" id="PF13603">
    <property type="entry name" value="tRNA-synt_1_2"/>
    <property type="match status" value="1"/>
</dbReference>
<dbReference type="PROSITE" id="PS00178">
    <property type="entry name" value="AA_TRNA_LIGASE_I"/>
    <property type="match status" value="1"/>
</dbReference>
<dbReference type="PANTHER" id="PTHR43740">
    <property type="entry name" value="LEUCYL-TRNA SYNTHETASE"/>
    <property type="match status" value="1"/>
</dbReference>
<feature type="compositionally biased region" description="Polar residues" evidence="11">
    <location>
        <begin position="1"/>
        <end position="19"/>
    </location>
</feature>
<dbReference type="Pfam" id="PF08264">
    <property type="entry name" value="Anticodon_1"/>
    <property type="match status" value="1"/>
</dbReference>
<dbReference type="InterPro" id="IPR013155">
    <property type="entry name" value="M/V/L/I-tRNA-synth_anticd-bd"/>
</dbReference>
<evidence type="ECO:0000256" key="4">
    <source>
        <dbReference type="ARBA" id="ARBA00022741"/>
    </source>
</evidence>
<feature type="short sequence motif" description="'KMSKS' region" evidence="9">
    <location>
        <begin position="638"/>
        <end position="642"/>
    </location>
</feature>
<dbReference type="Gene3D" id="3.40.50.620">
    <property type="entry name" value="HUPs"/>
    <property type="match status" value="2"/>
</dbReference>
<feature type="domain" description="Leucyl-tRNA synthetase editing" evidence="15">
    <location>
        <begin position="234"/>
        <end position="421"/>
    </location>
</feature>
<evidence type="ECO:0000256" key="2">
    <source>
        <dbReference type="ARBA" id="ARBA00022490"/>
    </source>
</evidence>
<dbReference type="InterPro" id="IPR015413">
    <property type="entry name" value="Methionyl/Leucyl_tRNA_Synth"/>
</dbReference>
<evidence type="ECO:0000313" key="16">
    <source>
        <dbReference type="EMBL" id="MFK2918021.1"/>
    </source>
</evidence>
<evidence type="ECO:0000256" key="7">
    <source>
        <dbReference type="ARBA" id="ARBA00023146"/>
    </source>
</evidence>
<evidence type="ECO:0000259" key="13">
    <source>
        <dbReference type="Pfam" id="PF08264"/>
    </source>
</evidence>
<dbReference type="SUPFAM" id="SSF47323">
    <property type="entry name" value="Anticodon-binding domain of a subclass of class I aminoacyl-tRNA synthetases"/>
    <property type="match status" value="1"/>
</dbReference>
<name>A0ABW8K776_9GAMM</name>
<evidence type="ECO:0000256" key="5">
    <source>
        <dbReference type="ARBA" id="ARBA00022840"/>
    </source>
</evidence>
<dbReference type="Gene3D" id="3.90.740.10">
    <property type="entry name" value="Valyl/Leucyl/Isoleucyl-tRNA synthetase, editing domain"/>
    <property type="match status" value="1"/>
</dbReference>
<feature type="binding site" evidence="9">
    <location>
        <position position="641"/>
    </location>
    <ligand>
        <name>ATP</name>
        <dbReference type="ChEBI" id="CHEBI:30616"/>
    </ligand>
</feature>
<dbReference type="Pfam" id="PF09334">
    <property type="entry name" value="tRNA-synt_1g"/>
    <property type="match status" value="1"/>
</dbReference>
<dbReference type="EMBL" id="JADIKD010000011">
    <property type="protein sequence ID" value="MFK2918021.1"/>
    <property type="molecule type" value="Genomic_DNA"/>
</dbReference>
<evidence type="ECO:0000256" key="6">
    <source>
        <dbReference type="ARBA" id="ARBA00022917"/>
    </source>
</evidence>
<organism evidence="16 17">
    <name type="scientific">Dyella koreensis</name>
    <dbReference type="NCBI Taxonomy" id="311235"/>
    <lineage>
        <taxon>Bacteria</taxon>
        <taxon>Pseudomonadati</taxon>
        <taxon>Pseudomonadota</taxon>
        <taxon>Gammaproteobacteria</taxon>
        <taxon>Lysobacterales</taxon>
        <taxon>Rhodanobacteraceae</taxon>
        <taxon>Dyella</taxon>
    </lineage>
</organism>